<proteinExistence type="inferred from homology"/>
<comment type="caution">
    <text evidence="2">The sequence shown here is derived from an EMBL/GenBank/DDBJ whole genome shotgun (WGS) entry which is preliminary data.</text>
</comment>
<dbReference type="SUPFAM" id="SSF48264">
    <property type="entry name" value="Cytochrome P450"/>
    <property type="match status" value="1"/>
</dbReference>
<comment type="similarity">
    <text evidence="1">Belongs to the cytochrome P450 family.</text>
</comment>
<accession>A0A7Z8NPV4</accession>
<dbReference type="GO" id="GO:0004497">
    <property type="term" value="F:monooxygenase activity"/>
    <property type="evidence" value="ECO:0007669"/>
    <property type="project" value="InterPro"/>
</dbReference>
<protein>
    <submittedName>
        <fullName evidence="2">Cytochrome P450</fullName>
    </submittedName>
</protein>
<name>A0A7Z8NPV4_9CELL</name>
<dbReference type="InterPro" id="IPR050121">
    <property type="entry name" value="Cytochrome_P450_monoxygenase"/>
</dbReference>
<dbReference type="GO" id="GO:0016705">
    <property type="term" value="F:oxidoreductase activity, acting on paired donors, with incorporation or reduction of molecular oxygen"/>
    <property type="evidence" value="ECO:0007669"/>
    <property type="project" value="InterPro"/>
</dbReference>
<dbReference type="Pfam" id="PF00067">
    <property type="entry name" value="p450"/>
    <property type="match status" value="1"/>
</dbReference>
<dbReference type="InterPro" id="IPR001128">
    <property type="entry name" value="Cyt_P450"/>
</dbReference>
<dbReference type="GO" id="GO:0005506">
    <property type="term" value="F:iron ion binding"/>
    <property type="evidence" value="ECO:0007669"/>
    <property type="project" value="InterPro"/>
</dbReference>
<dbReference type="RefSeq" id="WP_154730518.1">
    <property type="nucleotide sequence ID" value="NZ_SZYE01000156.1"/>
</dbReference>
<evidence type="ECO:0000313" key="3">
    <source>
        <dbReference type="Proteomes" id="UP000308121"/>
    </source>
</evidence>
<dbReference type="Proteomes" id="UP000308121">
    <property type="component" value="Unassembled WGS sequence"/>
</dbReference>
<organism evidence="2 3">
    <name type="scientific">Cellulomonas hominis</name>
    <dbReference type="NCBI Taxonomy" id="156981"/>
    <lineage>
        <taxon>Bacteria</taxon>
        <taxon>Bacillati</taxon>
        <taxon>Actinomycetota</taxon>
        <taxon>Actinomycetes</taxon>
        <taxon>Micrococcales</taxon>
        <taxon>Cellulomonadaceae</taxon>
        <taxon>Cellulomonas</taxon>
    </lineage>
</organism>
<dbReference type="InterPro" id="IPR036396">
    <property type="entry name" value="Cyt_P450_sf"/>
</dbReference>
<dbReference type="AlphaFoldDB" id="A0A7Z8NPV4"/>
<dbReference type="OrthoDB" id="7376058at2"/>
<dbReference type="EMBL" id="SZYE01000156">
    <property type="protein sequence ID" value="TKR22653.1"/>
    <property type="molecule type" value="Genomic_DNA"/>
</dbReference>
<evidence type="ECO:0000256" key="1">
    <source>
        <dbReference type="ARBA" id="ARBA00010617"/>
    </source>
</evidence>
<dbReference type="PANTHER" id="PTHR24305:SF166">
    <property type="entry name" value="CYTOCHROME P450 12A4, MITOCHONDRIAL-RELATED"/>
    <property type="match status" value="1"/>
</dbReference>
<gene>
    <name evidence="2" type="ORF">FA014_15300</name>
</gene>
<evidence type="ECO:0000313" key="2">
    <source>
        <dbReference type="EMBL" id="TKR22653.1"/>
    </source>
</evidence>
<sequence>MPHATVSPRTPVDLGPARSAAVAARVLGPLVAQGAVVRRPRATAWAERHQTDRSAGALPRDLRREHAGAPVVLRLGPRRVVLPLDAGDVGALLAGSPEPFSPATVEKRAALGHFEPDAVLISPPGRRPARRLLNEQALDTSEPVHRDAAPLLAAVDREAAALLATVGRSGVLDWDTFAPAFWRTVRTVVLGGSARDDDRVTDVLQTLRQAANWAYLRPRRPRLRAELADRLHAYVRRAEPGSLIAHAAAAQADRGVDPAGQVPQWLFAFDAAGAAVLRALAVAAARPAVRDLLRAEAASGAAMQPYARGAVLESVRLWPTTLVVLRDSTAPTTWGERVLPAGTGFAVVSAHFHRDPERLGTADAWAPEAWLDGRADADWGLLPFSGGPVSCPGRNVVLLVAGRLLARLSEADLVFPRARYLAADPLPATFDHYGARFRTGTRAAD</sequence>
<dbReference type="Gene3D" id="1.10.630.10">
    <property type="entry name" value="Cytochrome P450"/>
    <property type="match status" value="1"/>
</dbReference>
<dbReference type="PANTHER" id="PTHR24305">
    <property type="entry name" value="CYTOCHROME P450"/>
    <property type="match status" value="1"/>
</dbReference>
<dbReference type="GO" id="GO:0020037">
    <property type="term" value="F:heme binding"/>
    <property type="evidence" value="ECO:0007669"/>
    <property type="project" value="InterPro"/>
</dbReference>
<reference evidence="2 3" key="1">
    <citation type="submission" date="2019-05" db="EMBL/GenBank/DDBJ databases">
        <title>Genome sequence of Cellulomonas hominis strain CS1.</title>
        <authorList>
            <person name="Belmont J."/>
            <person name="Maclea K.S."/>
        </authorList>
    </citation>
    <scope>NUCLEOTIDE SEQUENCE [LARGE SCALE GENOMIC DNA]</scope>
    <source>
        <strain evidence="2 3">CS1</strain>
    </source>
</reference>